<dbReference type="HAMAP" id="MF_00530">
    <property type="entry name" value="ATP_synth_epsil_bac"/>
    <property type="match status" value="1"/>
</dbReference>
<evidence type="ECO:0000256" key="2">
    <source>
        <dbReference type="ARBA" id="ARBA00005712"/>
    </source>
</evidence>
<feature type="domain" description="ATP synthase F1 complex delta/epsilon subunit N-terminal" evidence="9">
    <location>
        <begin position="56"/>
        <end position="131"/>
    </location>
</feature>
<keyword evidence="6" id="KW-0139">CF(1)</keyword>
<keyword evidence="4" id="KW-0406">Ion transport</keyword>
<evidence type="ECO:0000256" key="8">
    <source>
        <dbReference type="SAM" id="SignalP"/>
    </source>
</evidence>
<comment type="caution">
    <text evidence="10">The sequence shown here is derived from an EMBL/GenBank/DDBJ whole genome shotgun (WGS) entry which is preliminary data.</text>
</comment>
<dbReference type="InterPro" id="IPR036771">
    <property type="entry name" value="ATPsynth_dsu/esu_N"/>
</dbReference>
<gene>
    <name evidence="10" type="ORF">SCF082_LOCUS42872</name>
</gene>
<keyword evidence="7" id="KW-0066">ATP synthesis</keyword>
<evidence type="ECO:0000313" key="10">
    <source>
        <dbReference type="EMBL" id="CAK9090942.1"/>
    </source>
</evidence>
<dbReference type="PANTHER" id="PTHR13822:SF10">
    <property type="entry name" value="ATP SYNTHASE EPSILON CHAIN, CHLOROPLASTIC"/>
    <property type="match status" value="1"/>
</dbReference>
<comment type="subcellular location">
    <subcellularLocation>
        <location evidence="1">Membrane</location>
        <topology evidence="1">Peripheral membrane protein</topology>
    </subcellularLocation>
</comment>
<dbReference type="PANTHER" id="PTHR13822">
    <property type="entry name" value="ATP SYNTHASE DELTA/EPSILON CHAIN"/>
    <property type="match status" value="1"/>
</dbReference>
<keyword evidence="5" id="KW-0472">Membrane</keyword>
<dbReference type="SUPFAM" id="SSF51344">
    <property type="entry name" value="Epsilon subunit of F1F0-ATP synthase N-terminal domain"/>
    <property type="match status" value="1"/>
</dbReference>
<evidence type="ECO:0000256" key="3">
    <source>
        <dbReference type="ARBA" id="ARBA00022448"/>
    </source>
</evidence>
<evidence type="ECO:0000256" key="5">
    <source>
        <dbReference type="ARBA" id="ARBA00023136"/>
    </source>
</evidence>
<protein>
    <submittedName>
        <fullName evidence="10">Chloroplastic (ATP synthase F1 sector epsilon subunit) (F-ATPase epsilon subunit)</fullName>
    </submittedName>
</protein>
<reference evidence="10 11" key="1">
    <citation type="submission" date="2024-02" db="EMBL/GenBank/DDBJ databases">
        <authorList>
            <person name="Chen Y."/>
            <person name="Shah S."/>
            <person name="Dougan E. K."/>
            <person name="Thang M."/>
            <person name="Chan C."/>
        </authorList>
    </citation>
    <scope>NUCLEOTIDE SEQUENCE [LARGE SCALE GENOMIC DNA]</scope>
</reference>
<dbReference type="NCBIfam" id="TIGR01216">
    <property type="entry name" value="ATP_synt_epsi"/>
    <property type="match status" value="1"/>
</dbReference>
<evidence type="ECO:0000259" key="9">
    <source>
        <dbReference type="Pfam" id="PF02823"/>
    </source>
</evidence>
<dbReference type="Proteomes" id="UP001642464">
    <property type="component" value="Unassembled WGS sequence"/>
</dbReference>
<feature type="signal peptide" evidence="8">
    <location>
        <begin position="1"/>
        <end position="35"/>
    </location>
</feature>
<organism evidence="10 11">
    <name type="scientific">Durusdinium trenchii</name>
    <dbReference type="NCBI Taxonomy" id="1381693"/>
    <lineage>
        <taxon>Eukaryota</taxon>
        <taxon>Sar</taxon>
        <taxon>Alveolata</taxon>
        <taxon>Dinophyceae</taxon>
        <taxon>Suessiales</taxon>
        <taxon>Symbiodiniaceae</taxon>
        <taxon>Durusdinium</taxon>
    </lineage>
</organism>
<accession>A0ABP0QRP2</accession>
<name>A0ABP0QRP2_9DINO</name>
<evidence type="ECO:0000256" key="1">
    <source>
        <dbReference type="ARBA" id="ARBA00004170"/>
    </source>
</evidence>
<dbReference type="Pfam" id="PF02823">
    <property type="entry name" value="ATP-synt_DE_N"/>
    <property type="match status" value="1"/>
</dbReference>
<keyword evidence="3" id="KW-0813">Transport</keyword>
<feature type="chain" id="PRO_5047047308" evidence="8">
    <location>
        <begin position="36"/>
        <end position="186"/>
    </location>
</feature>
<sequence>MSSWLCSQKAGSRERLFLRILVLVFAAFRWQESFAVVSGGTDIPGEPVTVDRILMKVLTIEGMQLKTVVSEVSLPGLEGRLGILRGHAPLIAPLACGLLRYKRQGKWVPIVLRGGIMEVREDVVTVLTNDAERGAEIPTPEEARRALERCTETLSCASGKNRLAALDAVKLASARLQAATMLGKPS</sequence>
<proteinExistence type="inferred from homology"/>
<dbReference type="EMBL" id="CAXAMM010040073">
    <property type="protein sequence ID" value="CAK9090942.1"/>
    <property type="molecule type" value="Genomic_DNA"/>
</dbReference>
<dbReference type="CDD" id="cd12152">
    <property type="entry name" value="F1-ATPase_delta"/>
    <property type="match status" value="1"/>
</dbReference>
<evidence type="ECO:0000256" key="6">
    <source>
        <dbReference type="ARBA" id="ARBA00023196"/>
    </source>
</evidence>
<dbReference type="InterPro" id="IPR020546">
    <property type="entry name" value="ATP_synth_F1_dsu/esu_N"/>
</dbReference>
<keyword evidence="11" id="KW-1185">Reference proteome</keyword>
<dbReference type="Gene3D" id="2.60.15.10">
    <property type="entry name" value="F0F1 ATP synthase delta/epsilon subunit, N-terminal"/>
    <property type="match status" value="1"/>
</dbReference>
<evidence type="ECO:0000313" key="11">
    <source>
        <dbReference type="Proteomes" id="UP001642464"/>
    </source>
</evidence>
<evidence type="ECO:0000256" key="4">
    <source>
        <dbReference type="ARBA" id="ARBA00023065"/>
    </source>
</evidence>
<dbReference type="InterPro" id="IPR001469">
    <property type="entry name" value="ATP_synth_F1_dsu/esu"/>
</dbReference>
<comment type="similarity">
    <text evidence="2">Belongs to the ATPase epsilon chain family.</text>
</comment>
<keyword evidence="8" id="KW-0732">Signal</keyword>
<evidence type="ECO:0000256" key="7">
    <source>
        <dbReference type="ARBA" id="ARBA00023310"/>
    </source>
</evidence>